<comment type="caution">
    <text evidence="2">The sequence shown here is derived from an EMBL/GenBank/DDBJ whole genome shotgun (WGS) entry which is preliminary data.</text>
</comment>
<reference evidence="3" key="1">
    <citation type="journal article" date="2019" name="Int. J. Syst. Evol. Microbiol.">
        <title>The Global Catalogue of Microorganisms (GCM) 10K type strain sequencing project: providing services to taxonomists for standard genome sequencing and annotation.</title>
        <authorList>
            <consortium name="The Broad Institute Genomics Platform"/>
            <consortium name="The Broad Institute Genome Sequencing Center for Infectious Disease"/>
            <person name="Wu L."/>
            <person name="Ma J."/>
        </authorList>
    </citation>
    <scope>NUCLEOTIDE SEQUENCE [LARGE SCALE GENOMIC DNA]</scope>
    <source>
        <strain evidence="3">JCM 18050</strain>
    </source>
</reference>
<organism evidence="2 3">
    <name type="scientific">Orbus sasakiae</name>
    <dbReference type="NCBI Taxonomy" id="1078475"/>
    <lineage>
        <taxon>Bacteria</taxon>
        <taxon>Pseudomonadati</taxon>
        <taxon>Pseudomonadota</taxon>
        <taxon>Gammaproteobacteria</taxon>
        <taxon>Orbales</taxon>
        <taxon>Orbaceae</taxon>
        <taxon>Orbus</taxon>
    </lineage>
</organism>
<feature type="domain" description="DUF4123" evidence="1">
    <location>
        <begin position="77"/>
        <end position="171"/>
    </location>
</feature>
<dbReference type="InterPro" id="IPR025391">
    <property type="entry name" value="DUF4123"/>
</dbReference>
<protein>
    <recommendedName>
        <fullName evidence="1">DUF4123 domain-containing protein</fullName>
    </recommendedName>
</protein>
<evidence type="ECO:0000259" key="1">
    <source>
        <dbReference type="Pfam" id="PF13503"/>
    </source>
</evidence>
<dbReference type="Proteomes" id="UP001500171">
    <property type="component" value="Unassembled WGS sequence"/>
</dbReference>
<dbReference type="Pfam" id="PF13503">
    <property type="entry name" value="DUF4123"/>
    <property type="match status" value="1"/>
</dbReference>
<dbReference type="EMBL" id="BAABHY010000003">
    <property type="protein sequence ID" value="GAA5111485.1"/>
    <property type="molecule type" value="Genomic_DNA"/>
</dbReference>
<name>A0ABP9N7Q5_9GAMM</name>
<gene>
    <name evidence="2" type="ORF">GCM10023211_16980</name>
</gene>
<sequence length="316" mass="36137">MLDSQQPKIDISQLPANAIDLCGQLVALSQDYANRCLIILDPFLSIINNPIIDYFDKLGRIQQIPIMHAAILAAKRPLLLELNLAIQYEIDVLSYIVSKALMQSTPSYQRSGNGQHYSAWLFTKLSTSKIASGLAKLAIQKGTNDKTYFLRFYDPTVLSQLRFLLTQPQQQRLFGQIDHWVILNHDSTFNIHSPKIPSMPVLSGQLALTNQQLQQLRYIGINNQIIHSQKIIHPTQTIDELKSLQKIMPCLQRLMDKKIDDESLMIEWAKLALKLGDNFDMHPKIQSTIQKLSNSQQYYTLIDKLQILTNKDWQAL</sequence>
<evidence type="ECO:0000313" key="3">
    <source>
        <dbReference type="Proteomes" id="UP001500171"/>
    </source>
</evidence>
<proteinExistence type="predicted"/>
<keyword evidence="3" id="KW-1185">Reference proteome</keyword>
<evidence type="ECO:0000313" key="2">
    <source>
        <dbReference type="EMBL" id="GAA5111485.1"/>
    </source>
</evidence>
<dbReference type="RefSeq" id="WP_345491110.1">
    <property type="nucleotide sequence ID" value="NZ_BAABHY010000003.1"/>
</dbReference>
<accession>A0ABP9N7Q5</accession>